<comment type="caution">
    <text evidence="3">The sequence shown here is derived from an EMBL/GenBank/DDBJ whole genome shotgun (WGS) entry which is preliminary data.</text>
</comment>
<evidence type="ECO:0000256" key="2">
    <source>
        <dbReference type="SAM" id="Phobius"/>
    </source>
</evidence>
<accession>A0A317ZUI0</accession>
<dbReference type="EMBL" id="QHLY01000012">
    <property type="protein sequence ID" value="PXA68344.1"/>
    <property type="molecule type" value="Genomic_DNA"/>
</dbReference>
<keyword evidence="2" id="KW-1133">Transmembrane helix</keyword>
<protein>
    <submittedName>
        <fullName evidence="3">Uncharacterized protein</fullName>
    </submittedName>
</protein>
<dbReference type="AlphaFoldDB" id="A0A317ZUI0"/>
<gene>
    <name evidence="3" type="ORF">CTB96_17150</name>
</gene>
<feature type="region of interest" description="Disordered" evidence="1">
    <location>
        <begin position="1"/>
        <end position="30"/>
    </location>
</feature>
<organism evidence="3 4">
    <name type="scientific">Cryobacterium arcticum</name>
    <dbReference type="NCBI Taxonomy" id="670052"/>
    <lineage>
        <taxon>Bacteria</taxon>
        <taxon>Bacillati</taxon>
        <taxon>Actinomycetota</taxon>
        <taxon>Actinomycetes</taxon>
        <taxon>Micrococcales</taxon>
        <taxon>Microbacteriaceae</taxon>
        <taxon>Cryobacterium</taxon>
    </lineage>
</organism>
<sequence>MPDQREPSYYREYPAQPTTPSSPGLLTRLRGPDGRIPPRTRWLLAGGGLLVAVLLILGGGFFKLLAAVGAVILIIGAMAFYGVRVPRLRTRGAGAITCVVGFAVLFVAALGR</sequence>
<keyword evidence="2" id="KW-0472">Membrane</keyword>
<name>A0A317ZUI0_9MICO</name>
<keyword evidence="4" id="KW-1185">Reference proteome</keyword>
<dbReference type="RefSeq" id="WP_110128011.1">
    <property type="nucleotide sequence ID" value="NZ_QHLY01000012.1"/>
</dbReference>
<evidence type="ECO:0000313" key="4">
    <source>
        <dbReference type="Proteomes" id="UP000246722"/>
    </source>
</evidence>
<feature type="transmembrane region" description="Helical" evidence="2">
    <location>
        <begin position="40"/>
        <end position="58"/>
    </location>
</feature>
<keyword evidence="2" id="KW-0812">Transmembrane</keyword>
<proteinExistence type="predicted"/>
<feature type="transmembrane region" description="Helical" evidence="2">
    <location>
        <begin position="93"/>
        <end position="111"/>
    </location>
</feature>
<feature type="transmembrane region" description="Helical" evidence="2">
    <location>
        <begin position="64"/>
        <end position="81"/>
    </location>
</feature>
<evidence type="ECO:0000313" key="3">
    <source>
        <dbReference type="EMBL" id="PXA68344.1"/>
    </source>
</evidence>
<reference evidence="3 4" key="1">
    <citation type="submission" date="2018-05" db="EMBL/GenBank/DDBJ databases">
        <title>Genetic diversity of glacier-inhabiting Cryobacterium bacteria in China and description of Cryobacterium mengkeensis sp. nov. and Arthrobacter glacialis sp. nov.</title>
        <authorList>
            <person name="Liu Q."/>
            <person name="Xin Y.-H."/>
        </authorList>
    </citation>
    <scope>NUCLEOTIDE SEQUENCE [LARGE SCALE GENOMIC DNA]</scope>
    <source>
        <strain evidence="3 4">SK-1</strain>
    </source>
</reference>
<dbReference type="Proteomes" id="UP000246722">
    <property type="component" value="Unassembled WGS sequence"/>
</dbReference>
<evidence type="ECO:0000256" key="1">
    <source>
        <dbReference type="SAM" id="MobiDB-lite"/>
    </source>
</evidence>